<reference evidence="4" key="1">
    <citation type="submission" date="2021-01" db="EMBL/GenBank/DDBJ databases">
        <authorList>
            <person name="Corre E."/>
            <person name="Pelletier E."/>
            <person name="Niang G."/>
            <person name="Scheremetjew M."/>
            <person name="Finn R."/>
            <person name="Kale V."/>
            <person name="Holt S."/>
            <person name="Cochrane G."/>
            <person name="Meng A."/>
            <person name="Brown T."/>
            <person name="Cohen L."/>
        </authorList>
    </citation>
    <scope>NUCLEOTIDE SEQUENCE</scope>
    <source>
        <strain evidence="4">CCMP1661</strain>
    </source>
</reference>
<gene>
    <name evidence="4" type="ORF">FJAP1339_LOCUS1436</name>
</gene>
<evidence type="ECO:0000256" key="1">
    <source>
        <dbReference type="SAM" id="MobiDB-lite"/>
    </source>
</evidence>
<keyword evidence="2" id="KW-1133">Transmembrane helix</keyword>
<proteinExistence type="predicted"/>
<dbReference type="AlphaFoldDB" id="A0A7S2UTM5"/>
<organism evidence="4">
    <name type="scientific">Fibrocapsa japonica</name>
    <dbReference type="NCBI Taxonomy" id="94617"/>
    <lineage>
        <taxon>Eukaryota</taxon>
        <taxon>Sar</taxon>
        <taxon>Stramenopiles</taxon>
        <taxon>Ochrophyta</taxon>
        <taxon>Raphidophyceae</taxon>
        <taxon>Chattonellales</taxon>
        <taxon>Chattonellaceae</taxon>
        <taxon>Fibrocapsa</taxon>
    </lineage>
</organism>
<dbReference type="PANTHER" id="PTHR39077">
    <property type="entry name" value="DUF4793 DOMAIN-CONTAINING PROTEIN"/>
    <property type="match status" value="1"/>
</dbReference>
<dbReference type="Pfam" id="PF16041">
    <property type="entry name" value="APD1-4_M"/>
    <property type="match status" value="1"/>
</dbReference>
<feature type="domain" description="E3 ubiquitin-protein ligase APD1-4 middle" evidence="3">
    <location>
        <begin position="224"/>
        <end position="329"/>
    </location>
</feature>
<sequence length="400" mass="45064">MVDADVNSKMRQNDMLMKQQSMRQHDLMLKQQALAGGNGMSVMRATGEELEHYKMQRRIAKAKPLWRRILDTASLGSIFFALLLILLVVVTPLLILFTQRGVLELSSDQTQQILLSSAFSKGVRVEDPHKSVHVYLFPSGTQPNAISPLSYNDKWSLRQSSHRAVPFWLNKGSTVKTTFASNYGMMMFVFKGESNYKKWKAGSKSKTWEMQRFAANGNMATNAYEVLEDGKYYFAFFNMDQQHTSDIAVEINLQRMVYSPRDAMMACQEVMACELTLPYLTGGNQPLVIVQAPPMEDVGPRLKVRYYGHPRLTQFALVFFPIGILIAICWICCDCHNSSNIQNAAKNGIVGSFANAYWGTFSRGPKNAHETERLLNLKETKPNDTPTCTVEGKEGDPDIA</sequence>
<evidence type="ECO:0000259" key="3">
    <source>
        <dbReference type="Pfam" id="PF16041"/>
    </source>
</evidence>
<feature type="transmembrane region" description="Helical" evidence="2">
    <location>
        <begin position="73"/>
        <end position="97"/>
    </location>
</feature>
<dbReference type="PANTHER" id="PTHR39077:SF1">
    <property type="entry name" value="E3 UBIQUITIN-PROTEIN LIGASE APD1-4 MIDDLE DOMAIN-CONTAINING PROTEIN"/>
    <property type="match status" value="1"/>
</dbReference>
<protein>
    <recommendedName>
        <fullName evidence="3">E3 ubiquitin-protein ligase APD1-4 middle domain-containing protein</fullName>
    </recommendedName>
</protein>
<feature type="compositionally biased region" description="Basic and acidic residues" evidence="1">
    <location>
        <begin position="391"/>
        <end position="400"/>
    </location>
</feature>
<dbReference type="EMBL" id="HBHR01003162">
    <property type="protein sequence ID" value="CAD9858917.1"/>
    <property type="molecule type" value="Transcribed_RNA"/>
</dbReference>
<evidence type="ECO:0000313" key="4">
    <source>
        <dbReference type="EMBL" id="CAD9858917.1"/>
    </source>
</evidence>
<feature type="transmembrane region" description="Helical" evidence="2">
    <location>
        <begin position="312"/>
        <end position="331"/>
    </location>
</feature>
<feature type="region of interest" description="Disordered" evidence="1">
    <location>
        <begin position="380"/>
        <end position="400"/>
    </location>
</feature>
<keyword evidence="2" id="KW-0472">Membrane</keyword>
<accession>A0A7S2UTM5</accession>
<keyword evidence="2" id="KW-0812">Transmembrane</keyword>
<evidence type="ECO:0000256" key="2">
    <source>
        <dbReference type="SAM" id="Phobius"/>
    </source>
</evidence>
<dbReference type="InterPro" id="IPR032010">
    <property type="entry name" value="APD1-4_M"/>
</dbReference>
<name>A0A7S2UTM5_9STRA</name>